<feature type="binding site" evidence="7">
    <location>
        <begin position="235"/>
        <end position="238"/>
    </location>
    <ligand>
        <name>substrate</name>
    </ligand>
</feature>
<dbReference type="PANTHER" id="PTHR23417">
    <property type="entry name" value="3-DEOXY-D-MANNO-OCTULOSONIC-ACID TRANSFERASE/TRNA GUANINE-N 7 - -METHYLTRANSFERASE"/>
    <property type="match status" value="1"/>
</dbReference>
<evidence type="ECO:0000256" key="5">
    <source>
        <dbReference type="ARBA" id="ARBA00022691"/>
    </source>
</evidence>
<dbReference type="Gene3D" id="3.40.50.150">
    <property type="entry name" value="Vaccinia Virus protein VP39"/>
    <property type="match status" value="1"/>
</dbReference>
<name>A0A561E9Q5_9MICO</name>
<protein>
    <recommendedName>
        <fullName evidence="7">tRNA (guanine-N(7)-)-methyltransferase</fullName>
        <ecNumber evidence="7">2.1.1.33</ecNumber>
    </recommendedName>
    <alternativeName>
        <fullName evidence="7">tRNA (guanine(46)-N(7))-methyltransferase</fullName>
    </alternativeName>
    <alternativeName>
        <fullName evidence="7">tRNA(m7G46)-methyltransferase</fullName>
    </alternativeName>
</protein>
<feature type="binding site" evidence="7">
    <location>
        <position position="123"/>
    </location>
    <ligand>
        <name>S-adenosyl-L-methionine</name>
        <dbReference type="ChEBI" id="CHEBI:59789"/>
    </ligand>
</feature>
<dbReference type="AlphaFoldDB" id="A0A561E9Q5"/>
<dbReference type="NCBIfam" id="TIGR00091">
    <property type="entry name" value="tRNA (guanosine(46)-N7)-methyltransferase TrmB"/>
    <property type="match status" value="1"/>
</dbReference>
<evidence type="ECO:0000256" key="4">
    <source>
        <dbReference type="ARBA" id="ARBA00022679"/>
    </source>
</evidence>
<dbReference type="EMBL" id="VIVQ01000001">
    <property type="protein sequence ID" value="TWE12348.1"/>
    <property type="molecule type" value="Genomic_DNA"/>
</dbReference>
<dbReference type="Pfam" id="PF02390">
    <property type="entry name" value="Methyltransf_4"/>
    <property type="match status" value="1"/>
</dbReference>
<dbReference type="GO" id="GO:0043527">
    <property type="term" value="C:tRNA methyltransferase complex"/>
    <property type="evidence" value="ECO:0007669"/>
    <property type="project" value="TreeGrafter"/>
</dbReference>
<evidence type="ECO:0000256" key="3">
    <source>
        <dbReference type="ARBA" id="ARBA00022603"/>
    </source>
</evidence>
<dbReference type="HAMAP" id="MF_01057">
    <property type="entry name" value="tRNA_methyltr_TrmB"/>
    <property type="match status" value="1"/>
</dbReference>
<evidence type="ECO:0000256" key="6">
    <source>
        <dbReference type="ARBA" id="ARBA00022694"/>
    </source>
</evidence>
<dbReference type="PANTHER" id="PTHR23417:SF14">
    <property type="entry name" value="PENTACOTRIPEPTIDE-REPEAT REGION OF PRORP DOMAIN-CONTAINING PROTEIN"/>
    <property type="match status" value="1"/>
</dbReference>
<evidence type="ECO:0000256" key="7">
    <source>
        <dbReference type="HAMAP-Rule" id="MF_01057"/>
    </source>
</evidence>
<dbReference type="SUPFAM" id="SSF53335">
    <property type="entry name" value="S-adenosyl-L-methionine-dependent methyltransferases"/>
    <property type="match status" value="1"/>
</dbReference>
<evidence type="ECO:0000313" key="9">
    <source>
        <dbReference type="EMBL" id="TWE12348.1"/>
    </source>
</evidence>
<evidence type="ECO:0000256" key="8">
    <source>
        <dbReference type="SAM" id="MobiDB-lite"/>
    </source>
</evidence>
<dbReference type="UniPathway" id="UPA00989"/>
<feature type="region of interest" description="Disordered" evidence="8">
    <location>
        <begin position="1"/>
        <end position="26"/>
    </location>
</feature>
<comment type="pathway">
    <text evidence="7">tRNA modification; N(7)-methylguanine-tRNA biosynthesis.</text>
</comment>
<dbReference type="EC" id="2.1.1.33" evidence="7"/>
<dbReference type="InterPro" id="IPR003358">
    <property type="entry name" value="tRNA_(Gua-N-7)_MeTrfase_Trmb"/>
</dbReference>
<reference evidence="9 10" key="1">
    <citation type="submission" date="2019-06" db="EMBL/GenBank/DDBJ databases">
        <title>Sequencing the genomes of 1000 actinobacteria strains.</title>
        <authorList>
            <person name="Klenk H.-P."/>
        </authorList>
    </citation>
    <scope>NUCLEOTIDE SEQUENCE [LARGE SCALE GENOMIC DNA]</scope>
    <source>
        <strain evidence="9 10">DSM 19560</strain>
    </source>
</reference>
<dbReference type="GO" id="GO:0008176">
    <property type="term" value="F:tRNA (guanine(46)-N7)-methyltransferase activity"/>
    <property type="evidence" value="ECO:0007669"/>
    <property type="project" value="UniProtKB-UniRule"/>
</dbReference>
<feature type="binding site" evidence="7">
    <location>
        <position position="182"/>
    </location>
    <ligand>
        <name>substrate</name>
    </ligand>
</feature>
<keyword evidence="10" id="KW-1185">Reference proteome</keyword>
<keyword evidence="6 7" id="KW-0819">tRNA processing</keyword>
<dbReference type="PROSITE" id="PS51625">
    <property type="entry name" value="SAM_MT_TRMB"/>
    <property type="match status" value="1"/>
</dbReference>
<comment type="caution">
    <text evidence="7">Lacks conserved residue(s) required for the propagation of feature annotation.</text>
</comment>
<dbReference type="InterPro" id="IPR029063">
    <property type="entry name" value="SAM-dependent_MTases_sf"/>
</dbReference>
<evidence type="ECO:0000313" key="10">
    <source>
        <dbReference type="Proteomes" id="UP000318297"/>
    </source>
</evidence>
<accession>A0A561E9Q5</accession>
<keyword evidence="5 7" id="KW-0949">S-adenosyl-L-methionine</keyword>
<keyword evidence="3 7" id="KW-0489">Methyltransferase</keyword>
<comment type="similarity">
    <text evidence="7">Belongs to the class I-like SAM-binding methyltransferase superfamily. TrmB family.</text>
</comment>
<comment type="function">
    <text evidence="2 7">Catalyzes the formation of N(7)-methylguanine at position 46 (m7G46) in tRNA.</text>
</comment>
<dbReference type="CDD" id="cd02440">
    <property type="entry name" value="AdoMet_MTases"/>
    <property type="match status" value="1"/>
</dbReference>
<comment type="catalytic activity">
    <reaction evidence="1 7">
        <text>guanosine(46) in tRNA + S-adenosyl-L-methionine = N(7)-methylguanosine(46) in tRNA + S-adenosyl-L-homocysteine</text>
        <dbReference type="Rhea" id="RHEA:42708"/>
        <dbReference type="Rhea" id="RHEA-COMP:10188"/>
        <dbReference type="Rhea" id="RHEA-COMP:10189"/>
        <dbReference type="ChEBI" id="CHEBI:57856"/>
        <dbReference type="ChEBI" id="CHEBI:59789"/>
        <dbReference type="ChEBI" id="CHEBI:74269"/>
        <dbReference type="ChEBI" id="CHEBI:74480"/>
        <dbReference type="EC" id="2.1.1.33"/>
    </reaction>
</comment>
<feature type="compositionally biased region" description="Basic residues" evidence="8">
    <location>
        <begin position="14"/>
        <end position="26"/>
    </location>
</feature>
<organism evidence="9 10">
    <name type="scientific">Rudaeicoccus suwonensis</name>
    <dbReference type="NCBI Taxonomy" id="657409"/>
    <lineage>
        <taxon>Bacteria</taxon>
        <taxon>Bacillati</taxon>
        <taxon>Actinomycetota</taxon>
        <taxon>Actinomycetes</taxon>
        <taxon>Micrococcales</taxon>
        <taxon>Dermacoccaceae</taxon>
        <taxon>Rudaeicoccus</taxon>
    </lineage>
</organism>
<feature type="binding site" evidence="7">
    <location>
        <position position="150"/>
    </location>
    <ligand>
        <name>substrate</name>
    </ligand>
</feature>
<gene>
    <name evidence="7" type="primary">trmB</name>
    <name evidence="9" type="ORF">BKA23_1151</name>
</gene>
<dbReference type="InterPro" id="IPR055361">
    <property type="entry name" value="tRNA_methyltr_TrmB_bact"/>
</dbReference>
<comment type="caution">
    <text evidence="9">The sequence shown here is derived from an EMBL/GenBank/DDBJ whole genome shotgun (WGS) entry which is preliminary data.</text>
</comment>
<evidence type="ECO:0000256" key="2">
    <source>
        <dbReference type="ARBA" id="ARBA00003015"/>
    </source>
</evidence>
<sequence length="256" mass="28620">MSEQDSRPQARTRSFTRRGGRMPPRHHRAMERHAAAYLIDVPMDGQGTTVDPGFRLEVEAHFGRWAPLIVEIGSGSGDCVVHAAARHPDHDFLAIEVWRPGVAQTIAKAVHDGVGNLRLICADAAQALPTMLDAGSVHEVWTFFPDPWPKTKHHKRRLVQPEFADRIADLLEPQGSWRLATDWSDYAWQLRDVVEGCPRLVNPYAGRLADPGDVEVDPRGEHGGFAPRFDGRIRTRFEAKGLNVDRVVRDVVGVRV</sequence>
<dbReference type="Proteomes" id="UP000318297">
    <property type="component" value="Unassembled WGS sequence"/>
</dbReference>
<feature type="binding site" evidence="7">
    <location>
        <position position="146"/>
    </location>
    <ligand>
        <name>S-adenosyl-L-methionine</name>
        <dbReference type="ChEBI" id="CHEBI:59789"/>
    </ligand>
</feature>
<proteinExistence type="inferred from homology"/>
<feature type="binding site" evidence="7">
    <location>
        <position position="96"/>
    </location>
    <ligand>
        <name>S-adenosyl-L-methionine</name>
        <dbReference type="ChEBI" id="CHEBI:59789"/>
    </ligand>
</feature>
<feature type="binding site" evidence="7">
    <location>
        <position position="71"/>
    </location>
    <ligand>
        <name>S-adenosyl-L-methionine</name>
        <dbReference type="ChEBI" id="CHEBI:59789"/>
    </ligand>
</feature>
<keyword evidence="4 7" id="KW-0808">Transferase</keyword>
<evidence type="ECO:0000256" key="1">
    <source>
        <dbReference type="ARBA" id="ARBA00000142"/>
    </source>
</evidence>